<evidence type="ECO:0000259" key="16">
    <source>
        <dbReference type="PROSITE" id="PS51068"/>
    </source>
</evidence>
<evidence type="ECO:0000256" key="14">
    <source>
        <dbReference type="SAM" id="MobiDB-lite"/>
    </source>
</evidence>
<keyword evidence="7" id="KW-0862">Zinc</keyword>
<evidence type="ECO:0000313" key="17">
    <source>
        <dbReference type="EMBL" id="GGB16761.1"/>
    </source>
</evidence>
<dbReference type="InterPro" id="IPR010979">
    <property type="entry name" value="Ribosomal_uS13-like_H2TH"/>
</dbReference>
<dbReference type="InterPro" id="IPR000214">
    <property type="entry name" value="Znf_DNA_glyclase/AP_lyase"/>
</dbReference>
<comment type="caution">
    <text evidence="17">The sequence shown here is derived from an EMBL/GenBank/DDBJ whole genome shotgun (WGS) entry which is preliminary data.</text>
</comment>
<dbReference type="GO" id="GO:0140078">
    <property type="term" value="F:class I DNA-(apurinic or apyrimidinic site) endonuclease activity"/>
    <property type="evidence" value="ECO:0007669"/>
    <property type="project" value="UniProtKB-EC"/>
</dbReference>
<keyword evidence="5 13" id="KW-0863">Zinc-finger</keyword>
<evidence type="ECO:0000313" key="18">
    <source>
        <dbReference type="Proteomes" id="UP000621454"/>
    </source>
</evidence>
<reference evidence="17" key="2">
    <citation type="submission" date="2020-09" db="EMBL/GenBank/DDBJ databases">
        <authorList>
            <person name="Sun Q."/>
            <person name="Zhou Y."/>
        </authorList>
    </citation>
    <scope>NUCLEOTIDE SEQUENCE</scope>
    <source>
        <strain evidence="17">CGMCC 1.12827</strain>
    </source>
</reference>
<evidence type="ECO:0000256" key="4">
    <source>
        <dbReference type="ARBA" id="ARBA00022763"/>
    </source>
</evidence>
<evidence type="ECO:0000256" key="10">
    <source>
        <dbReference type="ARBA" id="ARBA00023239"/>
    </source>
</evidence>
<keyword evidence="17" id="KW-0540">Nuclease</keyword>
<protein>
    <recommendedName>
        <fullName evidence="2">DNA-(apurinic or apyrimidinic site) lyase</fullName>
        <ecNumber evidence="2">4.2.99.18</ecNumber>
    </recommendedName>
</protein>
<dbReference type="SMART" id="SM00898">
    <property type="entry name" value="Fapy_DNA_glyco"/>
    <property type="match status" value="1"/>
</dbReference>
<keyword evidence="10" id="KW-0456">Lyase</keyword>
<dbReference type="SMART" id="SM01232">
    <property type="entry name" value="H2TH"/>
    <property type="match status" value="1"/>
</dbReference>
<name>A0A916WP02_9ACTN</name>
<evidence type="ECO:0000256" key="5">
    <source>
        <dbReference type="ARBA" id="ARBA00022771"/>
    </source>
</evidence>
<comment type="similarity">
    <text evidence="1">Belongs to the FPG family.</text>
</comment>
<dbReference type="EMBL" id="BMGC01000001">
    <property type="protein sequence ID" value="GGB16761.1"/>
    <property type="molecule type" value="Genomic_DNA"/>
</dbReference>
<dbReference type="PANTHER" id="PTHR42697">
    <property type="entry name" value="ENDONUCLEASE 8"/>
    <property type="match status" value="1"/>
</dbReference>
<dbReference type="AlphaFoldDB" id="A0A916WP02"/>
<dbReference type="GO" id="GO:0000703">
    <property type="term" value="F:oxidized pyrimidine nucleobase lesion DNA N-glycosylase activity"/>
    <property type="evidence" value="ECO:0007669"/>
    <property type="project" value="TreeGrafter"/>
</dbReference>
<dbReference type="GO" id="GO:0008270">
    <property type="term" value="F:zinc ion binding"/>
    <property type="evidence" value="ECO:0007669"/>
    <property type="project" value="UniProtKB-KW"/>
</dbReference>
<feature type="region of interest" description="Disordered" evidence="14">
    <location>
        <begin position="64"/>
        <end position="85"/>
    </location>
</feature>
<organism evidence="17 18">
    <name type="scientific">Gordonia jinhuaensis</name>
    <dbReference type="NCBI Taxonomy" id="1517702"/>
    <lineage>
        <taxon>Bacteria</taxon>
        <taxon>Bacillati</taxon>
        <taxon>Actinomycetota</taxon>
        <taxon>Actinomycetes</taxon>
        <taxon>Mycobacteriales</taxon>
        <taxon>Gordoniaceae</taxon>
        <taxon>Gordonia</taxon>
    </lineage>
</organism>
<dbReference type="PROSITE" id="PS51066">
    <property type="entry name" value="ZF_FPG_2"/>
    <property type="match status" value="1"/>
</dbReference>
<dbReference type="EC" id="4.2.99.18" evidence="2"/>
<proteinExistence type="inferred from homology"/>
<dbReference type="PROSITE" id="PS51068">
    <property type="entry name" value="FPG_CAT"/>
    <property type="match status" value="1"/>
</dbReference>
<evidence type="ECO:0000256" key="13">
    <source>
        <dbReference type="PROSITE-ProRule" id="PRU00391"/>
    </source>
</evidence>
<dbReference type="RefSeq" id="WP_188584618.1">
    <property type="nucleotide sequence ID" value="NZ_BMGC01000001.1"/>
</dbReference>
<keyword evidence="11" id="KW-0511">Multifunctional enzyme</keyword>
<reference evidence="17" key="1">
    <citation type="journal article" date="2014" name="Int. J. Syst. Evol. Microbiol.">
        <title>Complete genome sequence of Corynebacterium casei LMG S-19264T (=DSM 44701T), isolated from a smear-ripened cheese.</title>
        <authorList>
            <consortium name="US DOE Joint Genome Institute (JGI-PGF)"/>
            <person name="Walter F."/>
            <person name="Albersmeier A."/>
            <person name="Kalinowski J."/>
            <person name="Ruckert C."/>
        </authorList>
    </citation>
    <scope>NUCLEOTIDE SEQUENCE</scope>
    <source>
        <strain evidence="17">CGMCC 1.12827</strain>
    </source>
</reference>
<dbReference type="Pfam" id="PF01149">
    <property type="entry name" value="Fapy_DNA_glyco"/>
    <property type="match status" value="1"/>
</dbReference>
<gene>
    <name evidence="17" type="primary">nei</name>
    <name evidence="17" type="ORF">GCM10011489_01080</name>
</gene>
<evidence type="ECO:0000256" key="1">
    <source>
        <dbReference type="ARBA" id="ARBA00009409"/>
    </source>
</evidence>
<keyword evidence="12" id="KW-0326">Glycosidase</keyword>
<dbReference type="Gene3D" id="1.10.8.50">
    <property type="match status" value="1"/>
</dbReference>
<dbReference type="GO" id="GO:0006284">
    <property type="term" value="P:base-excision repair"/>
    <property type="evidence" value="ECO:0007669"/>
    <property type="project" value="InterPro"/>
</dbReference>
<dbReference type="PANTHER" id="PTHR42697:SF1">
    <property type="entry name" value="ENDONUCLEASE 8"/>
    <property type="match status" value="1"/>
</dbReference>
<keyword evidence="17" id="KW-0255">Endonuclease</keyword>
<evidence type="ECO:0000256" key="6">
    <source>
        <dbReference type="ARBA" id="ARBA00022801"/>
    </source>
</evidence>
<feature type="domain" description="Formamidopyrimidine-DNA glycosylase catalytic" evidence="16">
    <location>
        <begin position="2"/>
        <end position="131"/>
    </location>
</feature>
<dbReference type="Pfam" id="PF06831">
    <property type="entry name" value="H2TH"/>
    <property type="match status" value="1"/>
</dbReference>
<dbReference type="Proteomes" id="UP000621454">
    <property type="component" value="Unassembled WGS sequence"/>
</dbReference>
<evidence type="ECO:0000256" key="8">
    <source>
        <dbReference type="ARBA" id="ARBA00023125"/>
    </source>
</evidence>
<accession>A0A916WP02</accession>
<keyword evidence="4" id="KW-0227">DNA damage</keyword>
<keyword evidence="9" id="KW-0234">DNA repair</keyword>
<dbReference type="InterPro" id="IPR044090">
    <property type="entry name" value="Nei2_N"/>
</dbReference>
<dbReference type="GO" id="GO:0003684">
    <property type="term" value="F:damaged DNA binding"/>
    <property type="evidence" value="ECO:0007669"/>
    <property type="project" value="InterPro"/>
</dbReference>
<evidence type="ECO:0000256" key="9">
    <source>
        <dbReference type="ARBA" id="ARBA00023204"/>
    </source>
</evidence>
<keyword evidence="3" id="KW-0479">Metal-binding</keyword>
<feature type="domain" description="FPG-type" evidence="15">
    <location>
        <begin position="246"/>
        <end position="285"/>
    </location>
</feature>
<evidence type="ECO:0000256" key="3">
    <source>
        <dbReference type="ARBA" id="ARBA00022723"/>
    </source>
</evidence>
<dbReference type="InterPro" id="IPR012319">
    <property type="entry name" value="FPG_cat"/>
</dbReference>
<evidence type="ECO:0000256" key="2">
    <source>
        <dbReference type="ARBA" id="ARBA00012720"/>
    </source>
</evidence>
<evidence type="ECO:0000256" key="11">
    <source>
        <dbReference type="ARBA" id="ARBA00023268"/>
    </source>
</evidence>
<evidence type="ECO:0000256" key="7">
    <source>
        <dbReference type="ARBA" id="ARBA00022833"/>
    </source>
</evidence>
<dbReference type="SUPFAM" id="SSF81624">
    <property type="entry name" value="N-terminal domain of MutM-like DNA repair proteins"/>
    <property type="match status" value="1"/>
</dbReference>
<evidence type="ECO:0000259" key="15">
    <source>
        <dbReference type="PROSITE" id="PS51066"/>
    </source>
</evidence>
<dbReference type="InterPro" id="IPR035937">
    <property type="entry name" value="FPG_N"/>
</dbReference>
<keyword evidence="6" id="KW-0378">Hydrolase</keyword>
<dbReference type="InterPro" id="IPR015886">
    <property type="entry name" value="H2TH_FPG"/>
</dbReference>
<dbReference type="CDD" id="cd08971">
    <property type="entry name" value="AcNei2_N"/>
    <property type="match status" value="1"/>
</dbReference>
<keyword evidence="8" id="KW-0238">DNA-binding</keyword>
<evidence type="ECO:0000256" key="12">
    <source>
        <dbReference type="ARBA" id="ARBA00023295"/>
    </source>
</evidence>
<sequence length="285" mass="31398">MPEGDSVYQAAARLRSALDGQVLTRTDFRVPALATTDLSGRRVRAVRSVGKHLFIDLDPINRDPINRDPPTDRITSGSRAAVNSRDATPLSIHTHLKMEGVWQVARPGARWRRPAFTARLVLTTHSAQAVGFDLGIVEVTADPASTVAHLGPDLLGGDWDPEVAAANLTRDPARPIGEALLDQRVMAGVGNVFRCEACFVRGVLPSTPVERVDADAMVDLCHRLLTANRNRLRTTTSSDLRRDRLWVYGRGGRPCLRCGTPIVRALTDDGYDEERVVYYCPRCQR</sequence>
<dbReference type="SUPFAM" id="SSF46946">
    <property type="entry name" value="S13-like H2TH domain"/>
    <property type="match status" value="1"/>
</dbReference>
<keyword evidence="18" id="KW-1185">Reference proteome</keyword>
<dbReference type="SUPFAM" id="SSF57716">
    <property type="entry name" value="Glucocorticoid receptor-like (DNA-binding domain)"/>
    <property type="match status" value="1"/>
</dbReference>
<dbReference type="Gene3D" id="3.20.190.10">
    <property type="entry name" value="MutM-like, N-terminal"/>
    <property type="match status" value="1"/>
</dbReference>